<comment type="caution">
    <text evidence="1">The sequence shown here is derived from an EMBL/GenBank/DDBJ whole genome shotgun (WGS) entry which is preliminary data.</text>
</comment>
<proteinExistence type="predicted"/>
<name>A0ABW9AGT8_9BURK</name>
<dbReference type="Proteomes" id="UP001629230">
    <property type="component" value="Unassembled WGS sequence"/>
</dbReference>
<organism evidence="1 2">
    <name type="scientific">Paraburkholderia dipogonis</name>
    <dbReference type="NCBI Taxonomy" id="1211383"/>
    <lineage>
        <taxon>Bacteria</taxon>
        <taxon>Pseudomonadati</taxon>
        <taxon>Pseudomonadota</taxon>
        <taxon>Betaproteobacteria</taxon>
        <taxon>Burkholderiales</taxon>
        <taxon>Burkholderiaceae</taxon>
        <taxon>Paraburkholderia</taxon>
    </lineage>
</organism>
<accession>A0ABW9AGT8</accession>
<keyword evidence="2" id="KW-1185">Reference proteome</keyword>
<reference evidence="1 2" key="1">
    <citation type="journal article" date="2024" name="Chem. Sci.">
        <title>Discovery of megapolipeptins by genome mining of a Burkholderiales bacteria collection.</title>
        <authorList>
            <person name="Paulo B.S."/>
            <person name="Recchia M.J.J."/>
            <person name="Lee S."/>
            <person name="Fergusson C.H."/>
            <person name="Romanowski S.B."/>
            <person name="Hernandez A."/>
            <person name="Krull N."/>
            <person name="Liu D.Y."/>
            <person name="Cavanagh H."/>
            <person name="Bos A."/>
            <person name="Gray C.A."/>
            <person name="Murphy B.T."/>
            <person name="Linington R.G."/>
            <person name="Eustaquio A.S."/>
        </authorList>
    </citation>
    <scope>NUCLEOTIDE SEQUENCE [LARGE SCALE GENOMIC DNA]</scope>
    <source>
        <strain evidence="1 2">RL17-350-BIC-A</strain>
    </source>
</reference>
<protein>
    <submittedName>
        <fullName evidence="1">Uncharacterized protein</fullName>
    </submittedName>
</protein>
<sequence>MSINNDTVIDTGYRPLVIVTKQSVGLAPFFRPRDGLERRFGAPVLQAAANGTKPKSTFTLRGLA</sequence>
<dbReference type="EMBL" id="JAQQEZ010000001">
    <property type="protein sequence ID" value="MFL9999389.1"/>
    <property type="molecule type" value="Genomic_DNA"/>
</dbReference>
<evidence type="ECO:0000313" key="2">
    <source>
        <dbReference type="Proteomes" id="UP001629230"/>
    </source>
</evidence>
<evidence type="ECO:0000313" key="1">
    <source>
        <dbReference type="EMBL" id="MFL9999389.1"/>
    </source>
</evidence>
<dbReference type="RefSeq" id="WP_408174851.1">
    <property type="nucleotide sequence ID" value="NZ_JAQQEZ010000001.1"/>
</dbReference>
<gene>
    <name evidence="1" type="ORF">PQR57_00020</name>
</gene>